<dbReference type="EMBL" id="CP013107">
    <property type="protein sequence ID" value="APG92409.1"/>
    <property type="molecule type" value="Genomic_DNA"/>
</dbReference>
<dbReference type="KEGG" id="same:SAMCFNEI73_Ch3145"/>
<name>A0A1L3LQQ3_9HYPH</name>
<dbReference type="Proteomes" id="UP000182306">
    <property type="component" value="Chromosome"/>
</dbReference>
<dbReference type="AlphaFoldDB" id="A0A1L3LQQ3"/>
<protein>
    <submittedName>
        <fullName evidence="1">Uncharacterized protein</fullName>
    </submittedName>
</protein>
<evidence type="ECO:0000313" key="2">
    <source>
        <dbReference type="Proteomes" id="UP000182306"/>
    </source>
</evidence>
<sequence>MHNKRQQLYHQKSLQPVTKRTCFTPQKTAAPFGSGGFVFKPVATG</sequence>
<reference evidence="1 2" key="1">
    <citation type="submission" date="2015-10" db="EMBL/GenBank/DDBJ databases">
        <title>Genomic differences between typical nodule nitrogen-fixing rhizobial strains and those coming from bean seeds.</title>
        <authorList>
            <person name="Peralta H."/>
            <person name="Aguilar-Vera A."/>
            <person name="Diaz R."/>
            <person name="Mora Y."/>
            <person name="Martinez-Batallar G."/>
            <person name="Salazar E."/>
            <person name="Vargas-Lagunas C."/>
            <person name="Encarnacion S."/>
            <person name="Girard L."/>
            <person name="Mora J."/>
        </authorList>
    </citation>
    <scope>NUCLEOTIDE SEQUENCE [LARGE SCALE GENOMIC DNA]</scope>
    <source>
        <strain evidence="1 2">CFNEI 73</strain>
    </source>
</reference>
<keyword evidence="2" id="KW-1185">Reference proteome</keyword>
<evidence type="ECO:0000313" key="1">
    <source>
        <dbReference type="EMBL" id="APG92409.1"/>
    </source>
</evidence>
<gene>
    <name evidence="1" type="ORF">SAMCFNEI73_Ch3145</name>
</gene>
<proteinExistence type="predicted"/>
<accession>A0A1L3LQQ3</accession>
<organism evidence="1 2">
    <name type="scientific">Sinorhizobium americanum</name>
    <dbReference type="NCBI Taxonomy" id="194963"/>
    <lineage>
        <taxon>Bacteria</taxon>
        <taxon>Pseudomonadati</taxon>
        <taxon>Pseudomonadota</taxon>
        <taxon>Alphaproteobacteria</taxon>
        <taxon>Hyphomicrobiales</taxon>
        <taxon>Rhizobiaceae</taxon>
        <taxon>Sinorhizobium/Ensifer group</taxon>
        <taxon>Sinorhizobium</taxon>
    </lineage>
</organism>
<dbReference type="STRING" id="194963.SAMCFNEI73_Ch3145"/>